<dbReference type="Proteomes" id="UP001472866">
    <property type="component" value="Chromosome 11"/>
</dbReference>
<dbReference type="SMART" id="SM00015">
    <property type="entry name" value="IQ"/>
    <property type="match status" value="3"/>
</dbReference>
<accession>A0AAX4PG41</accession>
<proteinExistence type="predicted"/>
<evidence type="ECO:0000256" key="2">
    <source>
        <dbReference type="SAM" id="MobiDB-lite"/>
    </source>
</evidence>
<keyword evidence="5" id="KW-1185">Reference proteome</keyword>
<protein>
    <recommendedName>
        <fullName evidence="3">WW domain-containing protein</fullName>
    </recommendedName>
</protein>
<dbReference type="Pfam" id="PF00612">
    <property type="entry name" value="IQ"/>
    <property type="match status" value="1"/>
</dbReference>
<gene>
    <name evidence="4" type="ORF">HKI87_11g67760</name>
</gene>
<dbReference type="InterPro" id="IPR000048">
    <property type="entry name" value="IQ_motif_EF-hand-BS"/>
</dbReference>
<name>A0AAX4PG41_9CHLO</name>
<feature type="coiled-coil region" evidence="1">
    <location>
        <begin position="323"/>
        <end position="350"/>
    </location>
</feature>
<keyword evidence="1" id="KW-0175">Coiled coil</keyword>
<dbReference type="AlphaFoldDB" id="A0AAX4PG41"/>
<dbReference type="InterPro" id="IPR001202">
    <property type="entry name" value="WW_dom"/>
</dbReference>
<dbReference type="PROSITE" id="PS50096">
    <property type="entry name" value="IQ"/>
    <property type="match status" value="2"/>
</dbReference>
<dbReference type="EMBL" id="CP151511">
    <property type="protein sequence ID" value="WZN65219.1"/>
    <property type="molecule type" value="Genomic_DNA"/>
</dbReference>
<feature type="domain" description="WW" evidence="3">
    <location>
        <begin position="524"/>
        <end position="558"/>
    </location>
</feature>
<dbReference type="PROSITE" id="PS50020">
    <property type="entry name" value="WW_DOMAIN_2"/>
    <property type="match status" value="1"/>
</dbReference>
<evidence type="ECO:0000256" key="1">
    <source>
        <dbReference type="SAM" id="Coils"/>
    </source>
</evidence>
<sequence length="606" mass="68422">MPPKGGGLSPIHENVRAGTTERLVFSDLVRTSLSRQEDASLLRVILQGNDGLKSEDRRAKALKEVEVRELWRVAREKEILTRAKEFGLVSVENLEDRRKLTDQVASFTRLSSRFQPSSGAFGFGDGGDRGLWLGGSREDRKVGKAGRARPSSARPSVGRGTIKASRAPANPYGGGTAPVQRRPTSGRGGEAGGKPKPRARPSSAPVARRRTQTETKLMDITRTLLKGLESHKSADGADHALSALQKNVGEAQAQLSRLVAAAGEKLRGRAASMAAATSPAPTPSDSFRLHLTKLGYFGSTRADLAVAEHQRRRHAALAIQRAARRLLGRKREERARLAAEEEAKRRQQERKCECARTIQSWYRGVLSELERRRKVLARIRKAKAARTIQRWYRYARFVRIHRSRLVAEPPSRGLCRGKPPQTTWEAAVVIQKWFRMNRARRRTEAIRRAPDAFLRRRGALREIWRRHKDHTRNTLRAQSYLVFLSFSSGRETERVMAHVREEEKMFSTSWLKYERKVKRKALHKPLPRNWVPHNDAVTGKIYFINTRTSEAYTTHPNLREIAPTLAAQRERASIAKYARINTLAKYIDAIQLRATKLTSEALSKIV</sequence>
<organism evidence="4 5">
    <name type="scientific">Chloropicon roscoffensis</name>
    <dbReference type="NCBI Taxonomy" id="1461544"/>
    <lineage>
        <taxon>Eukaryota</taxon>
        <taxon>Viridiplantae</taxon>
        <taxon>Chlorophyta</taxon>
        <taxon>Chloropicophyceae</taxon>
        <taxon>Chloropicales</taxon>
        <taxon>Chloropicaceae</taxon>
        <taxon>Chloropicon</taxon>
    </lineage>
</organism>
<evidence type="ECO:0000259" key="3">
    <source>
        <dbReference type="PROSITE" id="PS50020"/>
    </source>
</evidence>
<feature type="region of interest" description="Disordered" evidence="2">
    <location>
        <begin position="132"/>
        <end position="211"/>
    </location>
</feature>
<evidence type="ECO:0000313" key="5">
    <source>
        <dbReference type="Proteomes" id="UP001472866"/>
    </source>
</evidence>
<evidence type="ECO:0000313" key="4">
    <source>
        <dbReference type="EMBL" id="WZN65219.1"/>
    </source>
</evidence>
<reference evidence="4 5" key="1">
    <citation type="submission" date="2024-03" db="EMBL/GenBank/DDBJ databases">
        <title>Complete genome sequence of the green alga Chloropicon roscoffensis RCC1871.</title>
        <authorList>
            <person name="Lemieux C."/>
            <person name="Pombert J.-F."/>
            <person name="Otis C."/>
            <person name="Turmel M."/>
        </authorList>
    </citation>
    <scope>NUCLEOTIDE SEQUENCE [LARGE SCALE GENOMIC DNA]</scope>
    <source>
        <strain evidence="4 5">RCC1871</strain>
    </source>
</reference>